<keyword evidence="8" id="KW-1133">Transmembrane helix</keyword>
<sequence>MTHDLHGMPRFGGPLLVSLALHLVLLLAVTGVRWSMQQVPKGAPEDSVLHKDPLAVAVQVDLSSLPLPGVGSTSFVGVATRPPAAEAAAKQTAILPVVVAPARPMAAATDRKGILSPAAAPVAAALADPLPASKGVSAATAGTVPGSSTTRTEPHAAATPQQAALGAPHAAGPGAAGAGASGAASKAGAGQGAQAGGGGAGNSGAVRRGSYQGRIKALIEAHKKYPVAARKLGREGRCDRRLVLARDGSLKQVDSVSSCGHPFLDAAATRAITEVGTFPPLPEEFGAPQESFTVTLSFSLSDGR</sequence>
<dbReference type="GO" id="GO:0055085">
    <property type="term" value="P:transmembrane transport"/>
    <property type="evidence" value="ECO:0007669"/>
    <property type="project" value="InterPro"/>
</dbReference>
<evidence type="ECO:0000256" key="1">
    <source>
        <dbReference type="ARBA" id="ARBA00004383"/>
    </source>
</evidence>
<feature type="region of interest" description="Disordered" evidence="10">
    <location>
        <begin position="135"/>
        <end position="204"/>
    </location>
</feature>
<evidence type="ECO:0000256" key="10">
    <source>
        <dbReference type="SAM" id="MobiDB-lite"/>
    </source>
</evidence>
<dbReference type="InterPro" id="IPR037682">
    <property type="entry name" value="TonB_C"/>
</dbReference>
<evidence type="ECO:0000256" key="8">
    <source>
        <dbReference type="ARBA" id="ARBA00022989"/>
    </source>
</evidence>
<proteinExistence type="inferred from homology"/>
<dbReference type="PROSITE" id="PS52015">
    <property type="entry name" value="TONB_CTD"/>
    <property type="match status" value="1"/>
</dbReference>
<feature type="compositionally biased region" description="Low complexity" evidence="10">
    <location>
        <begin position="156"/>
        <end position="173"/>
    </location>
</feature>
<name>A0A6V8ND30_9BACT</name>
<dbReference type="GO" id="GO:0031992">
    <property type="term" value="F:energy transducer activity"/>
    <property type="evidence" value="ECO:0007669"/>
    <property type="project" value="TreeGrafter"/>
</dbReference>
<evidence type="ECO:0000256" key="3">
    <source>
        <dbReference type="ARBA" id="ARBA00022448"/>
    </source>
</evidence>
<evidence type="ECO:0000256" key="2">
    <source>
        <dbReference type="ARBA" id="ARBA00006555"/>
    </source>
</evidence>
<dbReference type="Pfam" id="PF03544">
    <property type="entry name" value="TonB_C"/>
    <property type="match status" value="1"/>
</dbReference>
<keyword evidence="9" id="KW-0472">Membrane</keyword>
<dbReference type="PANTHER" id="PTHR33446:SF2">
    <property type="entry name" value="PROTEIN TONB"/>
    <property type="match status" value="1"/>
</dbReference>
<dbReference type="NCBIfam" id="TIGR01352">
    <property type="entry name" value="tonB_Cterm"/>
    <property type="match status" value="1"/>
</dbReference>
<dbReference type="AlphaFoldDB" id="A0A6V8ND30"/>
<evidence type="ECO:0000313" key="12">
    <source>
        <dbReference type="EMBL" id="GFO69039.1"/>
    </source>
</evidence>
<feature type="compositionally biased region" description="Gly residues" evidence="10">
    <location>
        <begin position="189"/>
        <end position="202"/>
    </location>
</feature>
<dbReference type="InterPro" id="IPR051045">
    <property type="entry name" value="TonB-dependent_transducer"/>
</dbReference>
<comment type="subcellular location">
    <subcellularLocation>
        <location evidence="1">Cell inner membrane</location>
        <topology evidence="1">Single-pass membrane protein</topology>
        <orientation evidence="1">Periplasmic side</orientation>
    </subcellularLocation>
</comment>
<reference evidence="13" key="1">
    <citation type="submission" date="2020-06" db="EMBL/GenBank/DDBJ databases">
        <title>Draft genomic sequecing of Geomonas sp. Red745.</title>
        <authorList>
            <person name="Itoh H."/>
            <person name="Xu Z.X."/>
            <person name="Ushijima N."/>
            <person name="Masuda Y."/>
            <person name="Shiratori Y."/>
            <person name="Senoo K."/>
        </authorList>
    </citation>
    <scope>NUCLEOTIDE SEQUENCE [LARGE SCALE GENOMIC DNA]</scope>
    <source>
        <strain evidence="13">Red745</strain>
    </source>
</reference>
<dbReference type="RefSeq" id="WP_183361590.1">
    <property type="nucleotide sequence ID" value="NZ_BLXZ01000005.1"/>
</dbReference>
<feature type="domain" description="TonB C-terminal" evidence="11">
    <location>
        <begin position="210"/>
        <end position="304"/>
    </location>
</feature>
<keyword evidence="13" id="KW-1185">Reference proteome</keyword>
<dbReference type="Gene3D" id="3.30.1150.10">
    <property type="match status" value="1"/>
</dbReference>
<protein>
    <recommendedName>
        <fullName evidence="11">TonB C-terminal domain-containing protein</fullName>
    </recommendedName>
</protein>
<accession>A0A6V8ND30</accession>
<evidence type="ECO:0000256" key="7">
    <source>
        <dbReference type="ARBA" id="ARBA00022927"/>
    </source>
</evidence>
<evidence type="ECO:0000256" key="5">
    <source>
        <dbReference type="ARBA" id="ARBA00022519"/>
    </source>
</evidence>
<evidence type="ECO:0000256" key="6">
    <source>
        <dbReference type="ARBA" id="ARBA00022692"/>
    </source>
</evidence>
<evidence type="ECO:0000313" key="13">
    <source>
        <dbReference type="Proteomes" id="UP000587586"/>
    </source>
</evidence>
<dbReference type="InterPro" id="IPR006260">
    <property type="entry name" value="TonB/TolA_C"/>
</dbReference>
<evidence type="ECO:0000259" key="11">
    <source>
        <dbReference type="PROSITE" id="PS52015"/>
    </source>
</evidence>
<organism evidence="12 13">
    <name type="scientific">Geomonas limicola</name>
    <dbReference type="NCBI Taxonomy" id="2740186"/>
    <lineage>
        <taxon>Bacteria</taxon>
        <taxon>Pseudomonadati</taxon>
        <taxon>Thermodesulfobacteriota</taxon>
        <taxon>Desulfuromonadia</taxon>
        <taxon>Geobacterales</taxon>
        <taxon>Geobacteraceae</taxon>
        <taxon>Geomonas</taxon>
    </lineage>
</organism>
<keyword evidence="5" id="KW-0997">Cell inner membrane</keyword>
<dbReference type="GO" id="GO:0015031">
    <property type="term" value="P:protein transport"/>
    <property type="evidence" value="ECO:0007669"/>
    <property type="project" value="UniProtKB-KW"/>
</dbReference>
<keyword evidence="3" id="KW-0813">Transport</keyword>
<dbReference type="PANTHER" id="PTHR33446">
    <property type="entry name" value="PROTEIN TONB-RELATED"/>
    <property type="match status" value="1"/>
</dbReference>
<dbReference type="EMBL" id="BLXZ01000005">
    <property type="protein sequence ID" value="GFO69039.1"/>
    <property type="molecule type" value="Genomic_DNA"/>
</dbReference>
<dbReference type="SUPFAM" id="SSF74653">
    <property type="entry name" value="TolA/TonB C-terminal domain"/>
    <property type="match status" value="1"/>
</dbReference>
<dbReference type="GO" id="GO:0098797">
    <property type="term" value="C:plasma membrane protein complex"/>
    <property type="evidence" value="ECO:0007669"/>
    <property type="project" value="TreeGrafter"/>
</dbReference>
<comment type="similarity">
    <text evidence="2">Belongs to the TonB family.</text>
</comment>
<dbReference type="Proteomes" id="UP000587586">
    <property type="component" value="Unassembled WGS sequence"/>
</dbReference>
<evidence type="ECO:0000256" key="4">
    <source>
        <dbReference type="ARBA" id="ARBA00022475"/>
    </source>
</evidence>
<keyword evidence="6" id="KW-0812">Transmembrane</keyword>
<keyword evidence="4" id="KW-1003">Cell membrane</keyword>
<gene>
    <name evidence="12" type="ORF">GMLC_26180</name>
</gene>
<evidence type="ECO:0000256" key="9">
    <source>
        <dbReference type="ARBA" id="ARBA00023136"/>
    </source>
</evidence>
<comment type="caution">
    <text evidence="12">The sequence shown here is derived from an EMBL/GenBank/DDBJ whole genome shotgun (WGS) entry which is preliminary data.</text>
</comment>
<keyword evidence="7" id="KW-0653">Protein transport</keyword>